<evidence type="ECO:0000313" key="2">
    <source>
        <dbReference type="Proteomes" id="UP000277582"/>
    </source>
</evidence>
<gene>
    <name evidence="1" type="ORF">D6D85_01760</name>
</gene>
<keyword evidence="2" id="KW-1185">Reference proteome</keyword>
<dbReference type="Pfam" id="PF03692">
    <property type="entry name" value="CxxCxxCC"/>
    <property type="match status" value="1"/>
</dbReference>
<dbReference type="OrthoDB" id="36424at2157"/>
<dbReference type="InterPro" id="IPR005358">
    <property type="entry name" value="Puta_zinc/iron-chelating_dom"/>
</dbReference>
<name>A0A429GW76_9CREN</name>
<protein>
    <submittedName>
        <fullName evidence="1">YkgJ family cysteine cluster protein</fullName>
    </submittedName>
</protein>
<comment type="caution">
    <text evidence="1">The sequence shown here is derived from an EMBL/GenBank/DDBJ whole genome shotgun (WGS) entry which is preliminary data.</text>
</comment>
<reference evidence="1 2" key="1">
    <citation type="submission" date="2018-10" db="EMBL/GenBank/DDBJ databases">
        <title>Co-occurring genomic capacity for anaerobic methane metabolism and dissimilatory sulfite reduction discovered in the Korarchaeota.</title>
        <authorList>
            <person name="Mckay L.J."/>
            <person name="Dlakic M."/>
            <person name="Fields M.W."/>
            <person name="Delmont T.O."/>
            <person name="Eren A.M."/>
            <person name="Jay Z.J."/>
            <person name="Klingelsmith K.B."/>
            <person name="Rusch D.B."/>
            <person name="Inskeep W.P."/>
        </authorList>
    </citation>
    <scope>NUCLEOTIDE SEQUENCE [LARGE SCALE GENOMIC DNA]</scope>
    <source>
        <strain evidence="1 2">MDKW</strain>
    </source>
</reference>
<accession>A0A429GW76</accession>
<dbReference type="AlphaFoldDB" id="A0A429GW76"/>
<dbReference type="Proteomes" id="UP000277582">
    <property type="component" value="Unassembled WGS sequence"/>
</dbReference>
<evidence type="ECO:0000313" key="1">
    <source>
        <dbReference type="EMBL" id="RSN78019.1"/>
    </source>
</evidence>
<sequence>MLLPWSKVKDWTCFACGECCKWFFVSLRPDEAVRISSTYGRDKIEIVHGKPILRRIGNSCVFLHGNLCLLGDEKPIACKLWPIIIMREGDAESYFCGYHVYFDDRCPGVQKGRPSDRLYRVIMEAIHLKEGRIIKQINTTAKIKSGLLPSTAAFIFVKKVPLLRGLSMNTSLCNRQSTLHFI</sequence>
<dbReference type="RefSeq" id="WP_125670346.1">
    <property type="nucleotide sequence ID" value="NZ_RCOS01000026.1"/>
</dbReference>
<dbReference type="EMBL" id="RCOS01000026">
    <property type="protein sequence ID" value="RSN78019.1"/>
    <property type="molecule type" value="Genomic_DNA"/>
</dbReference>
<proteinExistence type="predicted"/>
<organism evidence="1 2">
    <name type="scientific">Candidatus Methanodesulfokora washburnensis</name>
    <dbReference type="NCBI Taxonomy" id="2478471"/>
    <lineage>
        <taxon>Archaea</taxon>
        <taxon>Thermoproteota</taxon>
        <taxon>Candidatus Korarchaeia</taxon>
        <taxon>Candidatus Korarchaeia incertae sedis</taxon>
        <taxon>Candidatus Methanodesulfokora</taxon>
    </lineage>
</organism>